<protein>
    <submittedName>
        <fullName evidence="7">Uncharacterized protein</fullName>
    </submittedName>
</protein>
<dbReference type="AlphaFoldDB" id="A0AAD8NRV9"/>
<evidence type="ECO:0000256" key="1">
    <source>
        <dbReference type="ARBA" id="ARBA00004123"/>
    </source>
</evidence>
<dbReference type="InterPro" id="IPR036322">
    <property type="entry name" value="WD40_repeat_dom_sf"/>
</dbReference>
<dbReference type="InterPro" id="IPR000637">
    <property type="entry name" value="HMGI/Y_DNA-bd_CS"/>
</dbReference>
<dbReference type="PRINTS" id="PR00930">
    <property type="entry name" value="HIGHMOBLTYIY"/>
</dbReference>
<dbReference type="PANTHER" id="PTHR15052">
    <property type="entry name" value="RNA POLYMERASE III TRANSCRIPTION INITIATION FACTOR COMPLEX SUBUNIT"/>
    <property type="match status" value="1"/>
</dbReference>
<proteinExistence type="predicted"/>
<evidence type="ECO:0000313" key="8">
    <source>
        <dbReference type="Proteomes" id="UP001229421"/>
    </source>
</evidence>
<dbReference type="InterPro" id="IPR000116">
    <property type="entry name" value="HMGA"/>
</dbReference>
<dbReference type="EMBL" id="JAUHHV010000004">
    <property type="protein sequence ID" value="KAK1426015.1"/>
    <property type="molecule type" value="Genomic_DNA"/>
</dbReference>
<feature type="region of interest" description="Disordered" evidence="6">
    <location>
        <begin position="200"/>
        <end position="238"/>
    </location>
</feature>
<evidence type="ECO:0000256" key="4">
    <source>
        <dbReference type="ARBA" id="ARBA00023163"/>
    </source>
</evidence>
<reference evidence="7" key="1">
    <citation type="journal article" date="2023" name="bioRxiv">
        <title>Improved chromosome-level genome assembly for marigold (Tagetes erecta).</title>
        <authorList>
            <person name="Jiang F."/>
            <person name="Yuan L."/>
            <person name="Wang S."/>
            <person name="Wang H."/>
            <person name="Xu D."/>
            <person name="Wang A."/>
            <person name="Fan W."/>
        </authorList>
    </citation>
    <scope>NUCLEOTIDE SEQUENCE</scope>
    <source>
        <strain evidence="7">WSJ</strain>
        <tissue evidence="7">Leaf</tissue>
    </source>
</reference>
<dbReference type="Gene3D" id="2.130.10.10">
    <property type="entry name" value="YVTN repeat-like/Quinoprotein amine dehydrogenase"/>
    <property type="match status" value="1"/>
</dbReference>
<dbReference type="PANTHER" id="PTHR15052:SF2">
    <property type="entry name" value="GENERAL TRANSCRIPTION FACTOR 3C POLYPEPTIDE 2"/>
    <property type="match status" value="1"/>
</dbReference>
<feature type="compositionally biased region" description="Basic residues" evidence="6">
    <location>
        <begin position="209"/>
        <end position="218"/>
    </location>
</feature>
<gene>
    <name evidence="7" type="ORF">QVD17_14682</name>
</gene>
<accession>A0AAD8NRV9</accession>
<dbReference type="InterPro" id="IPR052416">
    <property type="entry name" value="GTF3C_component"/>
</dbReference>
<dbReference type="GO" id="GO:0006355">
    <property type="term" value="P:regulation of DNA-templated transcription"/>
    <property type="evidence" value="ECO:0007669"/>
    <property type="project" value="InterPro"/>
</dbReference>
<dbReference type="GO" id="GO:0005634">
    <property type="term" value="C:nucleus"/>
    <property type="evidence" value="ECO:0007669"/>
    <property type="project" value="UniProtKB-SubCell"/>
</dbReference>
<dbReference type="InterPro" id="IPR017956">
    <property type="entry name" value="AT_hook_DNA-bd_motif"/>
</dbReference>
<evidence type="ECO:0000256" key="5">
    <source>
        <dbReference type="ARBA" id="ARBA00023242"/>
    </source>
</evidence>
<keyword evidence="4" id="KW-0804">Transcription</keyword>
<dbReference type="PROSITE" id="PS00354">
    <property type="entry name" value="HMGI_Y"/>
    <property type="match status" value="1"/>
</dbReference>
<evidence type="ECO:0000313" key="7">
    <source>
        <dbReference type="EMBL" id="KAK1426015.1"/>
    </source>
</evidence>
<dbReference type="InterPro" id="IPR001680">
    <property type="entry name" value="WD40_rpt"/>
</dbReference>
<dbReference type="SMART" id="SM00320">
    <property type="entry name" value="WD40"/>
    <property type="match status" value="4"/>
</dbReference>
<dbReference type="GO" id="GO:0003677">
    <property type="term" value="F:DNA binding"/>
    <property type="evidence" value="ECO:0007669"/>
    <property type="project" value="UniProtKB-KW"/>
</dbReference>
<feature type="compositionally biased region" description="Basic residues" evidence="6">
    <location>
        <begin position="262"/>
        <end position="274"/>
    </location>
</feature>
<feature type="region of interest" description="Disordered" evidence="6">
    <location>
        <begin position="256"/>
        <end position="300"/>
    </location>
</feature>
<dbReference type="SUPFAM" id="SSF50978">
    <property type="entry name" value="WD40 repeat-like"/>
    <property type="match status" value="1"/>
</dbReference>
<dbReference type="GO" id="GO:0000127">
    <property type="term" value="C:transcription factor TFIIIC complex"/>
    <property type="evidence" value="ECO:0007669"/>
    <property type="project" value="TreeGrafter"/>
</dbReference>
<organism evidence="7 8">
    <name type="scientific">Tagetes erecta</name>
    <name type="common">African marigold</name>
    <dbReference type="NCBI Taxonomy" id="13708"/>
    <lineage>
        <taxon>Eukaryota</taxon>
        <taxon>Viridiplantae</taxon>
        <taxon>Streptophyta</taxon>
        <taxon>Embryophyta</taxon>
        <taxon>Tracheophyta</taxon>
        <taxon>Spermatophyta</taxon>
        <taxon>Magnoliopsida</taxon>
        <taxon>eudicotyledons</taxon>
        <taxon>Gunneridae</taxon>
        <taxon>Pentapetalae</taxon>
        <taxon>asterids</taxon>
        <taxon>campanulids</taxon>
        <taxon>Asterales</taxon>
        <taxon>Asteraceae</taxon>
        <taxon>Asteroideae</taxon>
        <taxon>Heliantheae alliance</taxon>
        <taxon>Tageteae</taxon>
        <taxon>Tagetes</taxon>
    </lineage>
</organism>
<dbReference type="GO" id="GO:0000785">
    <property type="term" value="C:chromatin"/>
    <property type="evidence" value="ECO:0007669"/>
    <property type="project" value="InterPro"/>
</dbReference>
<keyword evidence="3" id="KW-0238">DNA-binding</keyword>
<comment type="subcellular location">
    <subcellularLocation>
        <location evidence="1">Nucleus</location>
    </subcellularLocation>
</comment>
<evidence type="ECO:0000256" key="2">
    <source>
        <dbReference type="ARBA" id="ARBA00022737"/>
    </source>
</evidence>
<name>A0AAD8NRV9_TARER</name>
<keyword evidence="5" id="KW-0539">Nucleus</keyword>
<dbReference type="GO" id="GO:0006383">
    <property type="term" value="P:transcription by RNA polymerase III"/>
    <property type="evidence" value="ECO:0007669"/>
    <property type="project" value="TreeGrafter"/>
</dbReference>
<keyword evidence="8" id="KW-1185">Reference proteome</keyword>
<evidence type="ECO:0000256" key="6">
    <source>
        <dbReference type="SAM" id="MobiDB-lite"/>
    </source>
</evidence>
<sequence length="814" mass="91110">MADGDGDDNEALPPGVSVSKFDFSVENHFKVMDEIATCSGESEIEYEQTEVQRLSSSVTFLRKWRDFRYQSRSIRFAWEDDNSQEKDVTAQIKLPQFSSVAVCKDMSDGNSISSPSSKDSVMYVGGHVWALDWCPRVHQSSTFDTNVEFIAVSAHPPESSYNKIGDPLTGRGLLQIWCVLNTAIKDGDLIPSVKVNPRKASINIDPTKSKKPRGRPKKNPINEMEDDDQSKQDLSVQSPDNASNLLQLVSIEENDKNFNSIKPKKPRGRPRKKPMNGSLSNIDGGNKHIQPLTGLNSNSPKTIPQPLAIDFPVNSPELRAIDKFTLLTNKIFAKKQVTRKVYKVYTRRPKDYNKGHSAMSTWISSSPKLTKCQTKRNNQVNGSDLPILSQNRGSPFGQDAALPRLVMGLAHNGKVARDVKWRPSCSSPISKHIMGYLAVLLGNGSLEVWEVPRPNVIKTIYSSRQLERTDPRFLKLKPVFLCSLLKCGDRQSIPLTLEWSTSAPHDLILAGCHDGLVALWRFSADGPCKDTRPLLCFNADTGPIRALKWAPMPSDPESANTVVTASHKSVKFWDIRDPFHPLWKVPVSNIINSLDWVPDPSCVVLSFDHGEIQIINLSMAACDTPVTGMLCTKKEHCGSCRYYCSPSSIWSVQVSRLTGMVAYCCSDGTAIHFQLTTKALEKNACRNRESHYLCGSLREEGSTLTLLFPLPNVPFRMKKSSTEWSDKPTSKRHVSVKSNQEKRARELILKCQKRRKLLSDNDSKSKEEYANEEIEVLPPKIVATHRVRWNMNKGSERWLCSGGAAGIIWCQEIK</sequence>
<evidence type="ECO:0000256" key="3">
    <source>
        <dbReference type="ARBA" id="ARBA00023125"/>
    </source>
</evidence>
<dbReference type="InterPro" id="IPR015943">
    <property type="entry name" value="WD40/YVTN_repeat-like_dom_sf"/>
</dbReference>
<comment type="caution">
    <text evidence="7">The sequence shown here is derived from an EMBL/GenBank/DDBJ whole genome shotgun (WGS) entry which is preliminary data.</text>
</comment>
<dbReference type="Proteomes" id="UP001229421">
    <property type="component" value="Unassembled WGS sequence"/>
</dbReference>
<keyword evidence="2" id="KW-0677">Repeat</keyword>
<dbReference type="PRINTS" id="PR00929">
    <property type="entry name" value="ATHOOK"/>
</dbReference>